<organism evidence="2 3">
    <name type="scientific">Burkholderia thailandensis</name>
    <dbReference type="NCBI Taxonomy" id="57975"/>
    <lineage>
        <taxon>Bacteria</taxon>
        <taxon>Pseudomonadati</taxon>
        <taxon>Pseudomonadota</taxon>
        <taxon>Betaproteobacteria</taxon>
        <taxon>Burkholderiales</taxon>
        <taxon>Burkholderiaceae</taxon>
        <taxon>Burkholderia</taxon>
        <taxon>pseudomallei group</taxon>
    </lineage>
</organism>
<name>A0AAW9CL41_BURTH</name>
<dbReference type="EMBL" id="QXCT01000001">
    <property type="protein sequence ID" value="MDW9250987.1"/>
    <property type="molecule type" value="Genomic_DNA"/>
</dbReference>
<sequence length="57" mass="6488">MGLPRAALTCAAQCVRRARHAMRERERMAAQDPVCVESPAPLDWPHRSPHDAARKRR</sequence>
<evidence type="ECO:0000256" key="1">
    <source>
        <dbReference type="SAM" id="MobiDB-lite"/>
    </source>
</evidence>
<evidence type="ECO:0000313" key="2">
    <source>
        <dbReference type="EMBL" id="MDW9250987.1"/>
    </source>
</evidence>
<proteinExistence type="predicted"/>
<comment type="caution">
    <text evidence="2">The sequence shown here is derived from an EMBL/GenBank/DDBJ whole genome shotgun (WGS) entry which is preliminary data.</text>
</comment>
<gene>
    <name evidence="2" type="ORF">C7S16_6781</name>
</gene>
<reference evidence="2" key="1">
    <citation type="submission" date="2018-08" db="EMBL/GenBank/DDBJ databases">
        <title>Identification of Burkholderia cepacia strains that express a Burkholderia pseudomallei-like capsular polysaccharide.</title>
        <authorList>
            <person name="Burtnick M.N."/>
            <person name="Vongsouvath M."/>
            <person name="Newton P."/>
            <person name="Wuthiekanun V."/>
            <person name="Limmathurotsakul D."/>
            <person name="Brett P.J."/>
            <person name="Chantratita N."/>
            <person name="Dance D.A."/>
        </authorList>
    </citation>
    <scope>NUCLEOTIDE SEQUENCE</scope>
    <source>
        <strain evidence="2">SBXCC001</strain>
    </source>
</reference>
<feature type="region of interest" description="Disordered" evidence="1">
    <location>
        <begin position="25"/>
        <end position="57"/>
    </location>
</feature>
<dbReference type="Proteomes" id="UP001272137">
    <property type="component" value="Unassembled WGS sequence"/>
</dbReference>
<feature type="compositionally biased region" description="Basic and acidic residues" evidence="1">
    <location>
        <begin position="44"/>
        <end position="57"/>
    </location>
</feature>
<protein>
    <submittedName>
        <fullName evidence="2">Uncharacterized protein</fullName>
    </submittedName>
</protein>
<evidence type="ECO:0000313" key="3">
    <source>
        <dbReference type="Proteomes" id="UP001272137"/>
    </source>
</evidence>
<accession>A0AAW9CL41</accession>
<dbReference type="AlphaFoldDB" id="A0AAW9CL41"/>